<dbReference type="InterPro" id="IPR003959">
    <property type="entry name" value="ATPase_AAA_core"/>
</dbReference>
<reference evidence="6" key="1">
    <citation type="journal article" date="2023" name="PhytoFront">
        <title>Draft Genome Resources of Seven Strains of Tilletia horrida, Causal Agent of Kernel Smut of Rice.</title>
        <authorList>
            <person name="Khanal S."/>
            <person name="Antony Babu S."/>
            <person name="Zhou X.G."/>
        </authorList>
    </citation>
    <scope>NUCLEOTIDE SEQUENCE</scope>
    <source>
        <strain evidence="6">TX3</strain>
    </source>
</reference>
<dbReference type="InterPro" id="IPR050052">
    <property type="entry name" value="ATP-dep_Clp_protease_ClpX"/>
</dbReference>
<feature type="region of interest" description="Disordered" evidence="3">
    <location>
        <begin position="30"/>
        <end position="54"/>
    </location>
</feature>
<feature type="region of interest" description="Disordered" evidence="3">
    <location>
        <begin position="361"/>
        <end position="410"/>
    </location>
</feature>
<evidence type="ECO:0000256" key="1">
    <source>
        <dbReference type="ARBA" id="ARBA00022741"/>
    </source>
</evidence>
<dbReference type="Gene3D" id="1.10.8.60">
    <property type="match status" value="1"/>
</dbReference>
<dbReference type="InterPro" id="IPR027417">
    <property type="entry name" value="P-loop_NTPase"/>
</dbReference>
<keyword evidence="1" id="KW-0547">Nucleotide-binding</keyword>
<proteinExistence type="predicted"/>
<dbReference type="InterPro" id="IPR003593">
    <property type="entry name" value="AAA+_ATPase"/>
</dbReference>
<keyword evidence="2 6" id="KW-0067">ATP-binding</keyword>
<dbReference type="GO" id="GO:0005759">
    <property type="term" value="C:mitochondrial matrix"/>
    <property type="evidence" value="ECO:0007669"/>
    <property type="project" value="TreeGrafter"/>
</dbReference>
<dbReference type="Pfam" id="PF10431">
    <property type="entry name" value="ClpB_D2-small"/>
    <property type="match status" value="1"/>
</dbReference>
<feature type="compositionally biased region" description="Low complexity" evidence="3">
    <location>
        <begin position="72"/>
        <end position="83"/>
    </location>
</feature>
<sequence length="938" mass="98457">MVHLLAGRAASAPSTVAAVAAAAAVSSAVTAATAPTSRRHTGAHIGSSGSHRGRTCSVLPFLTTQCVQRRAASSSSSSSSPSATMLKFQSSASQAKGKGPASATERAEDGESGAGQSGDAEPQQRKRSSRARASVPSDMVADEALLAGDSGDEPNGSALGTGTSGHVGSREHPELATSPGPPPPGHAAVAAAATGASTSWAEIANPRMLVAHLDSYVIGQTRAKKALSVAVFNHYVRLQANSQAKIDQEERTMAQQWAAGRNKERDLSKKLQHSVEEAERSRLASSRSNPRINARTESLERWSHDATLASPTKSINRAPDRTKSPRRSKSADSHAASIEESSSGRGTDHILTDFVGQIEGETSAAPDRDFGYFSSNEPKGNARSASSRRKDARAASLDADERAPQNQDERVRRAIRVANARLDGRKVELDLAPERSEREAIPSEQSGASSSVQPQPIPVATALPVPSTALAPFEKANVLLLGPTGSGKSLLLRTLASALHVPFVHVDATPLTQAGYVGEDVDSIVQRLLVASGYDSERAAYGIVCIDEVDKLAARRGIDGTGGGRDVGGEGVQQALLRLLEGSVVTITDKGGQGAAAAATTTGSASAQQAPRSSLAVEPDQVPPWWPGAARSVTTQGPRSNTNEDAKSWTTSTTPTGRSATNSGLPGFSAGGRSSSVAQPQNGIYHVDTSSVLFVLCGAFVGLEKIVRARLIREGAWPQDPHPRPDQSISYEDRERLLKHVEDVDLQAFGLIPEFVGRVPVIAALSPLSEADLVRVLTEPRNSLLSQYESLFASSDVSLRVTKPALRAIAAQAATKSTGARGLRRIMEDRLLEAMYLAPGSSVKYGLVDEQAALGNAEVQLYSRGGKMAWLAAAADDEAGDGHAMGPFRSGHKPAAALADGSDKAGNVDVSPVHSVLRRKARTRLVRPSRLGHFRLRL</sequence>
<evidence type="ECO:0000256" key="2">
    <source>
        <dbReference type="ARBA" id="ARBA00022840"/>
    </source>
</evidence>
<dbReference type="PANTHER" id="PTHR48102">
    <property type="entry name" value="ATP-DEPENDENT CLP PROTEASE ATP-BINDING SUBUNIT CLPX-LIKE, MITOCHONDRIAL-RELATED"/>
    <property type="match status" value="1"/>
</dbReference>
<evidence type="ECO:0000313" key="6">
    <source>
        <dbReference type="EMBL" id="KAK0532785.1"/>
    </source>
</evidence>
<dbReference type="Proteomes" id="UP001176521">
    <property type="component" value="Unassembled WGS sequence"/>
</dbReference>
<feature type="compositionally biased region" description="Basic and acidic residues" evidence="3">
    <location>
        <begin position="388"/>
        <end position="410"/>
    </location>
</feature>
<dbReference type="Gene3D" id="3.40.50.300">
    <property type="entry name" value="P-loop containing nucleotide triphosphate hydrolases"/>
    <property type="match status" value="2"/>
</dbReference>
<dbReference type="SMART" id="SM01086">
    <property type="entry name" value="ClpB_D2-small"/>
    <property type="match status" value="1"/>
</dbReference>
<feature type="compositionally biased region" description="Polar residues" evidence="3">
    <location>
        <begin position="443"/>
        <end position="454"/>
    </location>
</feature>
<dbReference type="GO" id="GO:0051603">
    <property type="term" value="P:proteolysis involved in protein catabolic process"/>
    <property type="evidence" value="ECO:0007669"/>
    <property type="project" value="TreeGrafter"/>
</dbReference>
<feature type="compositionally biased region" description="Low complexity" evidence="3">
    <location>
        <begin position="598"/>
        <end position="610"/>
    </location>
</feature>
<dbReference type="SMART" id="SM00382">
    <property type="entry name" value="AAA"/>
    <property type="match status" value="1"/>
</dbReference>
<feature type="compositionally biased region" description="Basic and acidic residues" evidence="3">
    <location>
        <begin position="428"/>
        <end position="441"/>
    </location>
</feature>
<name>A0AAN6JLG8_9BASI</name>
<feature type="compositionally biased region" description="Basic and acidic residues" evidence="3">
    <location>
        <begin position="261"/>
        <end position="282"/>
    </location>
</feature>
<gene>
    <name evidence="6" type="primary">MCX1</name>
    <name evidence="6" type="ORF">OC842_003185</name>
</gene>
<organism evidence="6 7">
    <name type="scientific">Tilletia horrida</name>
    <dbReference type="NCBI Taxonomy" id="155126"/>
    <lineage>
        <taxon>Eukaryota</taxon>
        <taxon>Fungi</taxon>
        <taxon>Dikarya</taxon>
        <taxon>Basidiomycota</taxon>
        <taxon>Ustilaginomycotina</taxon>
        <taxon>Exobasidiomycetes</taxon>
        <taxon>Tilletiales</taxon>
        <taxon>Tilletiaceae</taxon>
        <taxon>Tilletia</taxon>
    </lineage>
</organism>
<dbReference type="InterPro" id="IPR019489">
    <property type="entry name" value="Clp_ATPase_C"/>
</dbReference>
<dbReference type="FunFam" id="1.10.8.60:FF:000138">
    <property type="entry name" value="ATP-dependent Clp protease ATP-binding subunit ClpX"/>
    <property type="match status" value="1"/>
</dbReference>
<feature type="domain" description="Clp ATPase C-terminal" evidence="5">
    <location>
        <begin position="768"/>
        <end position="854"/>
    </location>
</feature>
<protein>
    <submittedName>
        <fullName evidence="6">ATP-binding protein</fullName>
    </submittedName>
</protein>
<accession>A0AAN6JLG8</accession>
<feature type="region of interest" description="Disordered" evidence="3">
    <location>
        <begin position="255"/>
        <end position="349"/>
    </location>
</feature>
<evidence type="ECO:0000313" key="7">
    <source>
        <dbReference type="Proteomes" id="UP001176521"/>
    </source>
</evidence>
<feature type="domain" description="AAA+ ATPase" evidence="4">
    <location>
        <begin position="474"/>
        <end position="623"/>
    </location>
</feature>
<dbReference type="AlphaFoldDB" id="A0AAN6JLG8"/>
<feature type="region of interest" description="Disordered" evidence="3">
    <location>
        <begin position="598"/>
        <end position="677"/>
    </location>
</feature>
<comment type="caution">
    <text evidence="6">The sequence shown here is derived from an EMBL/GenBank/DDBJ whole genome shotgun (WGS) entry which is preliminary data.</text>
</comment>
<feature type="compositionally biased region" description="Low complexity" evidence="3">
    <location>
        <begin position="648"/>
        <end position="661"/>
    </location>
</feature>
<keyword evidence="7" id="KW-1185">Reference proteome</keyword>
<evidence type="ECO:0000256" key="3">
    <source>
        <dbReference type="SAM" id="MobiDB-lite"/>
    </source>
</evidence>
<evidence type="ECO:0000259" key="5">
    <source>
        <dbReference type="SMART" id="SM01086"/>
    </source>
</evidence>
<dbReference type="Pfam" id="PF07724">
    <property type="entry name" value="AAA_2"/>
    <property type="match status" value="1"/>
</dbReference>
<feature type="compositionally biased region" description="Polar residues" evidence="3">
    <location>
        <begin position="632"/>
        <end position="641"/>
    </location>
</feature>
<evidence type="ECO:0000259" key="4">
    <source>
        <dbReference type="SMART" id="SM00382"/>
    </source>
</evidence>
<dbReference type="GO" id="GO:0016887">
    <property type="term" value="F:ATP hydrolysis activity"/>
    <property type="evidence" value="ECO:0007669"/>
    <property type="project" value="InterPro"/>
</dbReference>
<feature type="region of interest" description="Disordered" evidence="3">
    <location>
        <begin position="72"/>
        <end position="189"/>
    </location>
</feature>
<dbReference type="EMBL" id="JAPDMQ010000152">
    <property type="protein sequence ID" value="KAK0532785.1"/>
    <property type="molecule type" value="Genomic_DNA"/>
</dbReference>
<dbReference type="PANTHER" id="PTHR48102:SF7">
    <property type="entry name" value="ATP-DEPENDENT CLP PROTEASE ATP-BINDING SUBUNIT CLPX-LIKE, MITOCHONDRIAL"/>
    <property type="match status" value="1"/>
</dbReference>
<feature type="region of interest" description="Disordered" evidence="3">
    <location>
        <begin position="428"/>
        <end position="455"/>
    </location>
</feature>
<dbReference type="GO" id="GO:0005524">
    <property type="term" value="F:ATP binding"/>
    <property type="evidence" value="ECO:0007669"/>
    <property type="project" value="UniProtKB-KW"/>
</dbReference>
<dbReference type="SUPFAM" id="SSF52540">
    <property type="entry name" value="P-loop containing nucleoside triphosphate hydrolases"/>
    <property type="match status" value="1"/>
</dbReference>